<dbReference type="Gene3D" id="3.40.190.10">
    <property type="entry name" value="Periplasmic binding protein-like II"/>
    <property type="match status" value="1"/>
</dbReference>
<dbReference type="PANTHER" id="PTHR30222:SF17">
    <property type="entry name" value="SPERMIDINE_PUTRESCINE-BINDING PERIPLASMIC PROTEIN"/>
    <property type="match status" value="1"/>
</dbReference>
<dbReference type="InterPro" id="IPR006059">
    <property type="entry name" value="SBP"/>
</dbReference>
<evidence type="ECO:0000256" key="5">
    <source>
        <dbReference type="SAM" id="MobiDB-lite"/>
    </source>
</evidence>
<reference evidence="6" key="1">
    <citation type="submission" date="2017-08" db="EMBL/GenBank/DDBJ databases">
        <authorList>
            <person name="Polle J.E."/>
            <person name="Barry K."/>
            <person name="Cushman J."/>
            <person name="Schmutz J."/>
            <person name="Tran D."/>
            <person name="Hathwaick L.T."/>
            <person name="Yim W.C."/>
            <person name="Jenkins J."/>
            <person name="Mckie-Krisberg Z.M."/>
            <person name="Prochnik S."/>
            <person name="Lindquist E."/>
            <person name="Dockter R.B."/>
            <person name="Adam C."/>
            <person name="Molina H."/>
            <person name="Bunkerborg J."/>
            <person name="Jin E."/>
            <person name="Buchheim M."/>
            <person name="Magnuson J."/>
        </authorList>
    </citation>
    <scope>NUCLEOTIDE SEQUENCE</scope>
    <source>
        <strain evidence="6">CCAP 19/18</strain>
    </source>
</reference>
<evidence type="ECO:0000256" key="2">
    <source>
        <dbReference type="ARBA" id="ARBA00022448"/>
    </source>
</evidence>
<evidence type="ECO:0000313" key="6">
    <source>
        <dbReference type="EMBL" id="KAF5832125.1"/>
    </source>
</evidence>
<keyword evidence="7" id="KW-1185">Reference proteome</keyword>
<evidence type="ECO:0000256" key="3">
    <source>
        <dbReference type="ARBA" id="ARBA00022729"/>
    </source>
</evidence>
<dbReference type="PANTHER" id="PTHR30222">
    <property type="entry name" value="SPERMIDINE/PUTRESCINE-BINDING PERIPLASMIC PROTEIN"/>
    <property type="match status" value="1"/>
</dbReference>
<dbReference type="SUPFAM" id="SSF53850">
    <property type="entry name" value="Periplasmic binding protein-like II"/>
    <property type="match status" value="1"/>
</dbReference>
<feature type="compositionally biased region" description="Polar residues" evidence="5">
    <location>
        <begin position="72"/>
        <end position="106"/>
    </location>
</feature>
<evidence type="ECO:0000313" key="7">
    <source>
        <dbReference type="Proteomes" id="UP000815325"/>
    </source>
</evidence>
<name>A0ABQ7GBZ3_DUNSA</name>
<feature type="region of interest" description="Disordered" evidence="5">
    <location>
        <begin position="454"/>
        <end position="510"/>
    </location>
</feature>
<keyword evidence="4" id="KW-0574">Periplasm</keyword>
<sequence>MRCLPLPSPIHQAPPLPTPAHFKPVSLRTTSRVRRAHRCALYSSSNQEAAEFQDALGPSSCAQQVMTTADAAVQSSPTATTLQHPQSTDGQHATRQETVQQSTAAGSQRPCEVEAHGRGRSHANSACGGTGQGNRRSLLTALASAAAVAGVSLQAAVHPEAAQALRTIELPNGQMVAVYEHGMSLAIVALRGSVPQQWIMDFKTSLGKYAGFTLGQRQQLEEIYKDLSDPTTKNSAGAADVVTLGDAWLAQAIRDRLVQPIANAESYRWGATLIAYRKDRLLRRGGHIILDWADLLQPQLQGRVALTDSSRELLGLALKTLGMGYNPSAAQLAAAGITEEVLARQISLIRRQVRLFSSNEHVRALQAGDVWAVVGWSQDLITLAERSNSVEAIVPASGTSLFADIWAVPHGAQGGNLQSGPSPLLPSWLEFGLMPARIPGHPGLKAGAAPLLLPEPETVPSKADSKSMQADSKSMQEDSKSIQVDSSNPHGSTSEDPMPPPAPSEPEGVGIQGATLVAGTDAVEEGLVLRHGEGYMPKDKDVLRRSEFMLPLSPAVRTMYRSALRQASRV</sequence>
<keyword evidence="3" id="KW-0732">Signal</keyword>
<dbReference type="PRINTS" id="PR00909">
    <property type="entry name" value="SPERMDNBNDNG"/>
</dbReference>
<comment type="subcellular location">
    <subcellularLocation>
        <location evidence="1">Periplasm</location>
    </subcellularLocation>
</comment>
<feature type="region of interest" description="Disordered" evidence="5">
    <location>
        <begin position="72"/>
        <end position="131"/>
    </location>
</feature>
<protein>
    <submittedName>
        <fullName evidence="6">Uncharacterized protein</fullName>
    </submittedName>
</protein>
<dbReference type="EMBL" id="MU069896">
    <property type="protein sequence ID" value="KAF5832125.1"/>
    <property type="molecule type" value="Genomic_DNA"/>
</dbReference>
<keyword evidence="2" id="KW-0813">Transport</keyword>
<accession>A0ABQ7GBZ3</accession>
<comment type="caution">
    <text evidence="6">The sequence shown here is derived from an EMBL/GenBank/DDBJ whole genome shotgun (WGS) entry which is preliminary data.</text>
</comment>
<feature type="compositionally biased region" description="Polar residues" evidence="5">
    <location>
        <begin position="481"/>
        <end position="491"/>
    </location>
</feature>
<evidence type="ECO:0000256" key="4">
    <source>
        <dbReference type="ARBA" id="ARBA00022764"/>
    </source>
</evidence>
<evidence type="ECO:0000256" key="1">
    <source>
        <dbReference type="ARBA" id="ARBA00004418"/>
    </source>
</evidence>
<dbReference type="Pfam" id="PF13416">
    <property type="entry name" value="SBP_bac_8"/>
    <property type="match status" value="1"/>
</dbReference>
<proteinExistence type="predicted"/>
<gene>
    <name evidence="6" type="ORF">DUNSADRAFT_12136</name>
</gene>
<organism evidence="6 7">
    <name type="scientific">Dunaliella salina</name>
    <name type="common">Green alga</name>
    <name type="synonym">Protococcus salinus</name>
    <dbReference type="NCBI Taxonomy" id="3046"/>
    <lineage>
        <taxon>Eukaryota</taxon>
        <taxon>Viridiplantae</taxon>
        <taxon>Chlorophyta</taxon>
        <taxon>core chlorophytes</taxon>
        <taxon>Chlorophyceae</taxon>
        <taxon>CS clade</taxon>
        <taxon>Chlamydomonadales</taxon>
        <taxon>Dunaliellaceae</taxon>
        <taxon>Dunaliella</taxon>
    </lineage>
</organism>
<dbReference type="InterPro" id="IPR001188">
    <property type="entry name" value="Sperm_putr-bd"/>
</dbReference>
<dbReference type="Proteomes" id="UP000815325">
    <property type="component" value="Unassembled WGS sequence"/>
</dbReference>